<name>A0A4Y5UBW7_9ACAR</name>
<keyword evidence="2" id="KW-0496">Mitochondrion</keyword>
<keyword evidence="1" id="KW-0812">Transmembrane</keyword>
<geneLocation type="mitochondrion" evidence="2"/>
<reference evidence="2" key="1">
    <citation type="submission" date="2018-11" db="EMBL/GenBank/DDBJ databases">
        <title>Mitochondrial genome of Amblyomma Javanese - A hard tick parasitic on the extremely rare Malay pangolin.</title>
        <authorList>
            <person name="Tang J."/>
        </authorList>
    </citation>
    <scope>NUCLEOTIDE SEQUENCE</scope>
</reference>
<gene>
    <name evidence="2" type="primary">ATP8</name>
</gene>
<accession>A0A4Y5UBW7</accession>
<protein>
    <submittedName>
        <fullName evidence="2">ATP synthase F0 subunit 8</fullName>
    </submittedName>
</protein>
<feature type="transmembrane region" description="Helical" evidence="1">
    <location>
        <begin position="6"/>
        <end position="30"/>
    </location>
</feature>
<dbReference type="EMBL" id="MK229166">
    <property type="protein sequence ID" value="QDC21267.1"/>
    <property type="molecule type" value="Genomic_DNA"/>
</dbReference>
<dbReference type="AlphaFoldDB" id="A0A4Y5UBW7"/>
<dbReference type="RefSeq" id="YP_009673880.1">
    <property type="nucleotide sequence ID" value="NC_043872.1"/>
</dbReference>
<dbReference type="GeneID" id="40863624"/>
<evidence type="ECO:0000313" key="2">
    <source>
        <dbReference type="EMBL" id="QDC21267.1"/>
    </source>
</evidence>
<proteinExistence type="predicted"/>
<dbReference type="CTD" id="4509"/>
<keyword evidence="1" id="KW-1133">Transmembrane helix</keyword>
<organism evidence="2">
    <name type="scientific">Amblyomma javanense</name>
    <dbReference type="NCBI Taxonomy" id="1658007"/>
    <lineage>
        <taxon>Eukaryota</taxon>
        <taxon>Metazoa</taxon>
        <taxon>Ecdysozoa</taxon>
        <taxon>Arthropoda</taxon>
        <taxon>Chelicerata</taxon>
        <taxon>Arachnida</taxon>
        <taxon>Acari</taxon>
        <taxon>Parasitiformes</taxon>
        <taxon>Ixodida</taxon>
        <taxon>Ixodoidea</taxon>
        <taxon>Ixodidae</taxon>
        <taxon>Amblyomminae</taxon>
        <taxon>Amblyomma</taxon>
    </lineage>
</organism>
<sequence length="52" mass="6401">MPQLFPMNWMLISLSILISIMSMNIIIYFFKLNWSILNMKFTKNNQKIQFKW</sequence>
<evidence type="ECO:0000256" key="1">
    <source>
        <dbReference type="SAM" id="Phobius"/>
    </source>
</evidence>
<keyword evidence="1" id="KW-0472">Membrane</keyword>